<dbReference type="EMBL" id="MWDB01000004">
    <property type="protein sequence ID" value="OQB42263.1"/>
    <property type="molecule type" value="Genomic_DNA"/>
</dbReference>
<dbReference type="Proteomes" id="UP000485621">
    <property type="component" value="Unassembled WGS sequence"/>
</dbReference>
<name>A0A1V5ZPT0_9BACT</name>
<protein>
    <submittedName>
        <fullName evidence="1">Uncharacterized protein</fullName>
    </submittedName>
</protein>
<dbReference type="AlphaFoldDB" id="A0A1V5ZPT0"/>
<reference evidence="1" key="1">
    <citation type="submission" date="2017-02" db="EMBL/GenBank/DDBJ databases">
        <title>Delving into the versatile metabolic prowess of the omnipresent phylum Bacteroidetes.</title>
        <authorList>
            <person name="Nobu M.K."/>
            <person name="Mei R."/>
            <person name="Narihiro T."/>
            <person name="Kuroda K."/>
            <person name="Liu W.-T."/>
        </authorList>
    </citation>
    <scope>NUCLEOTIDE SEQUENCE</scope>
    <source>
        <strain evidence="1">ADurb.Bin160</strain>
    </source>
</reference>
<sequence>MVNHYFYDKSILENNEKNKFKQVIQVKKKKIKNMPKHYLSGDKPSKIGITLKLNQNDFENIAFMSKHTILLNNILKKYSKLDISFSDYHSYDLIFEHEIYLEFLVNSKN</sequence>
<comment type="caution">
    <text evidence="1">The sequence shown here is derived from an EMBL/GenBank/DDBJ whole genome shotgun (WGS) entry which is preliminary data.</text>
</comment>
<evidence type="ECO:0000313" key="1">
    <source>
        <dbReference type="EMBL" id="OQB42263.1"/>
    </source>
</evidence>
<proteinExistence type="predicted"/>
<organism evidence="1">
    <name type="scientific">candidate division CPR1 bacterium ADurb.Bin160</name>
    <dbReference type="NCBI Taxonomy" id="1852826"/>
    <lineage>
        <taxon>Bacteria</taxon>
        <taxon>candidate division CPR1</taxon>
    </lineage>
</organism>
<gene>
    <name evidence="1" type="ORF">BWY04_00327</name>
</gene>
<accession>A0A1V5ZPT0</accession>